<keyword evidence="4" id="KW-0498">Mitosis</keyword>
<dbReference type="GO" id="GO:0051301">
    <property type="term" value="P:cell division"/>
    <property type="evidence" value="ECO:0007669"/>
    <property type="project" value="UniProtKB-KW"/>
</dbReference>
<dbReference type="GO" id="GO:0070979">
    <property type="term" value="P:protein K11-linked ubiquitination"/>
    <property type="evidence" value="ECO:0007669"/>
    <property type="project" value="TreeGrafter"/>
</dbReference>
<evidence type="ECO:0000256" key="1">
    <source>
        <dbReference type="ARBA" id="ARBA00010547"/>
    </source>
</evidence>
<dbReference type="PANTHER" id="PTHR12827:SF3">
    <property type="entry name" value="ANAPHASE-PROMOTING COMPLEX SUBUNIT 1"/>
    <property type="match status" value="1"/>
</dbReference>
<dbReference type="InterPro" id="IPR041221">
    <property type="entry name" value="APC1_C"/>
</dbReference>
<evidence type="ECO:0000256" key="5">
    <source>
        <dbReference type="ARBA" id="ARBA00023306"/>
    </source>
</evidence>
<feature type="domain" description="Anaphase-promoting complex subunit 1 C-terminal" evidence="6">
    <location>
        <begin position="767"/>
        <end position="901"/>
    </location>
</feature>
<dbReference type="InterPro" id="IPR011989">
    <property type="entry name" value="ARM-like"/>
</dbReference>
<dbReference type="OrthoDB" id="26401at2759"/>
<dbReference type="Gene3D" id="1.25.10.10">
    <property type="entry name" value="Leucine-rich Repeat Variant"/>
    <property type="match status" value="2"/>
</dbReference>
<protein>
    <submittedName>
        <fullName evidence="8">Anaphase-promoting complex subunit 1</fullName>
    </submittedName>
</protein>
<dbReference type="PANTHER" id="PTHR12827">
    <property type="entry name" value="MEIOTIC CHECKPOINT REGULATOR TSG24 FAMILY MEMBER"/>
    <property type="match status" value="1"/>
</dbReference>
<evidence type="ECO:0000313" key="9">
    <source>
        <dbReference type="Proteomes" id="UP000054359"/>
    </source>
</evidence>
<feature type="domain" description="Anaphase-promoting complex subunit 1 beta-sandwich" evidence="7">
    <location>
        <begin position="646"/>
        <end position="729"/>
    </location>
</feature>
<feature type="non-terminal residue" evidence="8">
    <location>
        <position position="978"/>
    </location>
</feature>
<keyword evidence="9" id="KW-1185">Reference proteome</keyword>
<accession>A0A087US22</accession>
<proteinExistence type="inferred from homology"/>
<keyword evidence="5" id="KW-0131">Cell cycle</keyword>
<organism evidence="8 9">
    <name type="scientific">Stegodyphus mimosarum</name>
    <name type="common">African social velvet spider</name>
    <dbReference type="NCBI Taxonomy" id="407821"/>
    <lineage>
        <taxon>Eukaryota</taxon>
        <taxon>Metazoa</taxon>
        <taxon>Ecdysozoa</taxon>
        <taxon>Arthropoda</taxon>
        <taxon>Chelicerata</taxon>
        <taxon>Arachnida</taxon>
        <taxon>Araneae</taxon>
        <taxon>Araneomorphae</taxon>
        <taxon>Entelegynae</taxon>
        <taxon>Eresoidea</taxon>
        <taxon>Eresidae</taxon>
        <taxon>Stegodyphus</taxon>
    </lineage>
</organism>
<dbReference type="STRING" id="407821.A0A087US22"/>
<dbReference type="OMA" id="YEGTAHR"/>
<dbReference type="EMBL" id="KK121305">
    <property type="protein sequence ID" value="KFM80161.1"/>
    <property type="molecule type" value="Genomic_DNA"/>
</dbReference>
<evidence type="ECO:0000256" key="4">
    <source>
        <dbReference type="ARBA" id="ARBA00022776"/>
    </source>
</evidence>
<comment type="similarity">
    <text evidence="1">Belongs to the APC1 family.</text>
</comment>
<evidence type="ECO:0000259" key="6">
    <source>
        <dbReference type="Pfam" id="PF18122"/>
    </source>
</evidence>
<dbReference type="Pfam" id="PF21282">
    <property type="entry name" value="APC1_3rd"/>
    <property type="match status" value="1"/>
</dbReference>
<gene>
    <name evidence="8" type="ORF">X975_01080</name>
</gene>
<name>A0A087US22_STEMI</name>
<dbReference type="Proteomes" id="UP000054359">
    <property type="component" value="Unassembled WGS sequence"/>
</dbReference>
<dbReference type="AlphaFoldDB" id="A0A087US22"/>
<dbReference type="GO" id="GO:0005680">
    <property type="term" value="C:anaphase-promoting complex"/>
    <property type="evidence" value="ECO:0007669"/>
    <property type="project" value="InterPro"/>
</dbReference>
<dbReference type="GO" id="GO:0007091">
    <property type="term" value="P:metaphase/anaphase transition of mitotic cell cycle"/>
    <property type="evidence" value="ECO:0007669"/>
    <property type="project" value="TreeGrafter"/>
</dbReference>
<dbReference type="FunFam" id="1.25.10.10:FF:000302">
    <property type="entry name" value="Anaphase-promoting complex subunit 1"/>
    <property type="match status" value="1"/>
</dbReference>
<keyword evidence="2" id="KW-0132">Cell division</keyword>
<dbReference type="Pfam" id="PF18122">
    <property type="entry name" value="APC1_C"/>
    <property type="match status" value="1"/>
</dbReference>
<keyword evidence="3" id="KW-0677">Repeat</keyword>
<evidence type="ECO:0000313" key="8">
    <source>
        <dbReference type="EMBL" id="KFM80161.1"/>
    </source>
</evidence>
<reference evidence="8 9" key="1">
    <citation type="submission" date="2013-11" db="EMBL/GenBank/DDBJ databases">
        <title>Genome sequencing of Stegodyphus mimosarum.</title>
        <authorList>
            <person name="Bechsgaard J."/>
        </authorList>
    </citation>
    <scope>NUCLEOTIDE SEQUENCE [LARGE SCALE GENOMIC DNA]</scope>
</reference>
<dbReference type="GO" id="GO:0060090">
    <property type="term" value="F:molecular adaptor activity"/>
    <property type="evidence" value="ECO:0007669"/>
    <property type="project" value="TreeGrafter"/>
</dbReference>
<dbReference type="GO" id="GO:0031145">
    <property type="term" value="P:anaphase-promoting complex-dependent catabolic process"/>
    <property type="evidence" value="ECO:0007669"/>
    <property type="project" value="TreeGrafter"/>
</dbReference>
<sequence>MFDLIGRRDLSSLEVCEQKQIQYNLNKTKNEPGKNGNNRETDDGLCHLDLEVLRLRFSQDHRIHDVYHMLQSSKPVRIALQQRPEVSDHEFIEEQERHLYSLCIRTMAATVGRGMFTLRTYSPVVTEILPIPRLCLTGRAPPRNTTVDLSHIDVPANMNMWPLFHNGVAAGLSISPNASKIDSTWMVYNKPRPSNVDSPTEHAGFLMALGLNGHLSRLTTLSIHDYLCKGHDLTSVGILLGVSAAKRGTMDLSATKMLSIHIEALLPPTSTELDVAPAVQVAAVMGLGLLYQGSGHHHMAEVLLGEIGRPPGPEMEHCIDRESYSLAAGLALGLITLGKGKEMSGVADLPMADQLYHYMVGGHKRPLTGIHKEKHKSPSYQIREGDNVNVDVTSPGATLALGMMFFDTDNHAIAEWMTAPDTQFLLDMVRPDFLLLRTLSKGLILWSSVHPSVKWVESQLPEIVAKHAFQRGNTHSDVDHETMSQAYCNIIAGGCFCLGLKFAGSSNSEAFETLMQCTKHFLSLSRKLVGDPGGRSTLETCLNVVVLSLAMVMAGTGDLDVIRICRHLRSRVSQASSYVLYGSHMVTHMALGLLFLGGGRYSLSTSPLSIGALVCAFFPKFPQHSNDNRYHLQAFYHLYVLAAEPRLIIPRLIDSHKPVYINIKVKFKDTPFYQNAEYSVRAPCLLPELKFLKQVIIEDSRYWPIVFDCDENWDILRKLLEKGGTLHVMQNAGCLPYSEDPQGFRSLLAQSYIWSNVHAWNIKNVPISNFSSDPVALNFASCFLKTMAISKKEKEWQQKVCGFLFECASLEKMEALPICLAMIQMAKQTDFKQHTFELWQIKLVEAYEKWIKRYSTHHTDSLTLLRPDFSLTVTSEVGIATKAAVKGYEEYLLHYITQNWKSRGDVIANYPAVLVGFLLLLDINHMSPFNMQFPTGEICLPWLYSQLRHLNLPVSSVMSILSLLSSHKSSALKKYGDV</sequence>
<evidence type="ECO:0000259" key="7">
    <source>
        <dbReference type="Pfam" id="PF21282"/>
    </source>
</evidence>
<dbReference type="InterPro" id="IPR024990">
    <property type="entry name" value="Apc1"/>
</dbReference>
<evidence type="ECO:0000256" key="2">
    <source>
        <dbReference type="ARBA" id="ARBA00022618"/>
    </source>
</evidence>
<dbReference type="InterPro" id="IPR048971">
    <property type="entry name" value="Apc1_3rd"/>
</dbReference>
<evidence type="ECO:0000256" key="3">
    <source>
        <dbReference type="ARBA" id="ARBA00022737"/>
    </source>
</evidence>